<feature type="non-terminal residue" evidence="2">
    <location>
        <position position="1"/>
    </location>
</feature>
<gene>
    <name evidence="2" type="ORF">DC041_0001848</name>
</gene>
<feature type="compositionally biased region" description="Low complexity" evidence="1">
    <location>
        <begin position="101"/>
        <end position="126"/>
    </location>
</feature>
<dbReference type="AlphaFoldDB" id="A0A430QPA8"/>
<organism evidence="2 3">
    <name type="scientific">Schistosoma bovis</name>
    <name type="common">Blood fluke</name>
    <dbReference type="NCBI Taxonomy" id="6184"/>
    <lineage>
        <taxon>Eukaryota</taxon>
        <taxon>Metazoa</taxon>
        <taxon>Spiralia</taxon>
        <taxon>Lophotrochozoa</taxon>
        <taxon>Platyhelminthes</taxon>
        <taxon>Trematoda</taxon>
        <taxon>Digenea</taxon>
        <taxon>Strigeidida</taxon>
        <taxon>Schistosomatoidea</taxon>
        <taxon>Schistosomatidae</taxon>
        <taxon>Schistosoma</taxon>
    </lineage>
</organism>
<sequence>IIDACQILSGHLNKLQWPLKGWYLRSLTYSACRSSVYSGLGAYRIHRWTPNNPDPNSRSFCHRTIALLAFPEGPPLLDGYYVAIWEDKGLIEVKDSDKDINTTTTNNNNNNDNNNNNNNNEDNNNNSHDQFLMNCLFTNRN</sequence>
<proteinExistence type="predicted"/>
<comment type="caution">
    <text evidence="2">The sequence shown here is derived from an EMBL/GenBank/DDBJ whole genome shotgun (WGS) entry which is preliminary data.</text>
</comment>
<dbReference type="Proteomes" id="UP000290809">
    <property type="component" value="Unassembled WGS sequence"/>
</dbReference>
<feature type="region of interest" description="Disordered" evidence="1">
    <location>
        <begin position="98"/>
        <end position="131"/>
    </location>
</feature>
<keyword evidence="3" id="KW-1185">Reference proteome</keyword>
<evidence type="ECO:0000313" key="3">
    <source>
        <dbReference type="Proteomes" id="UP000290809"/>
    </source>
</evidence>
<dbReference type="EMBL" id="QMKO01001497">
    <property type="protein sequence ID" value="RTG89529.1"/>
    <property type="molecule type" value="Genomic_DNA"/>
</dbReference>
<name>A0A430QPA8_SCHBO</name>
<accession>A0A430QPA8</accession>
<reference evidence="2 3" key="1">
    <citation type="journal article" date="2019" name="PLoS Pathog.">
        <title>Genome sequence of the bovine parasite Schistosoma bovis Tanzania.</title>
        <authorList>
            <person name="Oey H."/>
            <person name="Zakrzewski M."/>
            <person name="Gobert G."/>
            <person name="Gravermann K."/>
            <person name="Stoye J."/>
            <person name="Jones M."/>
            <person name="Mcmanus D."/>
            <person name="Krause L."/>
        </authorList>
    </citation>
    <scope>NUCLEOTIDE SEQUENCE [LARGE SCALE GENOMIC DNA]</scope>
    <source>
        <strain evidence="2 3">TAN1997</strain>
    </source>
</reference>
<protein>
    <submittedName>
        <fullName evidence="2">Uncharacterized protein</fullName>
    </submittedName>
</protein>
<evidence type="ECO:0000256" key="1">
    <source>
        <dbReference type="SAM" id="MobiDB-lite"/>
    </source>
</evidence>
<evidence type="ECO:0000313" key="2">
    <source>
        <dbReference type="EMBL" id="RTG89529.1"/>
    </source>
</evidence>